<proteinExistence type="predicted"/>
<gene>
    <name evidence="2" type="ORF">Lalb_Chr01g0015741</name>
</gene>
<feature type="domain" description="Reverse transcriptase Ty1/copia-type" evidence="1">
    <location>
        <begin position="1"/>
        <end position="70"/>
    </location>
</feature>
<name>A0A6A4R3S4_LUPAL</name>
<evidence type="ECO:0000259" key="1">
    <source>
        <dbReference type="Pfam" id="PF07727"/>
    </source>
</evidence>
<keyword evidence="2" id="KW-0695">RNA-directed DNA polymerase</keyword>
<keyword evidence="3" id="KW-1185">Reference proteome</keyword>
<sequence>MDVKTAFLHGDLEEEIYMKQPEGFQVEGKEDYVCRLRKSLYGLKKAPRQWYKKFGSFMYKQGYKKAASDHCVEEAIGRVICHERLRSC</sequence>
<evidence type="ECO:0000313" key="3">
    <source>
        <dbReference type="Proteomes" id="UP000447434"/>
    </source>
</evidence>
<comment type="caution">
    <text evidence="2">The sequence shown here is derived from an EMBL/GenBank/DDBJ whole genome shotgun (WGS) entry which is preliminary data.</text>
</comment>
<protein>
    <submittedName>
        <fullName evidence="2">Putative RNA-directed DNA polymerase</fullName>
    </submittedName>
</protein>
<dbReference type="EMBL" id="WOCE01000001">
    <property type="protein sequence ID" value="KAE9621528.1"/>
    <property type="molecule type" value="Genomic_DNA"/>
</dbReference>
<reference evidence="3" key="1">
    <citation type="journal article" date="2020" name="Nat. Commun.">
        <title>Genome sequence of the cluster root forming white lupin.</title>
        <authorList>
            <person name="Hufnagel B."/>
            <person name="Marques A."/>
            <person name="Soriano A."/>
            <person name="Marques L."/>
            <person name="Divol F."/>
            <person name="Doumas P."/>
            <person name="Sallet E."/>
            <person name="Mancinotti D."/>
            <person name="Carrere S."/>
            <person name="Marande W."/>
            <person name="Arribat S."/>
            <person name="Keller J."/>
            <person name="Huneau C."/>
            <person name="Blein T."/>
            <person name="Aime D."/>
            <person name="Laguerre M."/>
            <person name="Taylor J."/>
            <person name="Schubert V."/>
            <person name="Nelson M."/>
            <person name="Geu-Flores F."/>
            <person name="Crespi M."/>
            <person name="Gallardo-Guerrero K."/>
            <person name="Delaux P.-M."/>
            <person name="Salse J."/>
            <person name="Berges H."/>
            <person name="Guyot R."/>
            <person name="Gouzy J."/>
            <person name="Peret B."/>
        </authorList>
    </citation>
    <scope>NUCLEOTIDE SEQUENCE [LARGE SCALE GENOMIC DNA]</scope>
    <source>
        <strain evidence="3">cv. Amiga</strain>
    </source>
</reference>
<accession>A0A6A4R3S4</accession>
<dbReference type="GO" id="GO:0003964">
    <property type="term" value="F:RNA-directed DNA polymerase activity"/>
    <property type="evidence" value="ECO:0007669"/>
    <property type="project" value="UniProtKB-KW"/>
</dbReference>
<keyword evidence="2" id="KW-0808">Transferase</keyword>
<keyword evidence="2" id="KW-0548">Nucleotidyltransferase</keyword>
<dbReference type="AlphaFoldDB" id="A0A6A4R3S4"/>
<dbReference type="Pfam" id="PF07727">
    <property type="entry name" value="RVT_2"/>
    <property type="match status" value="1"/>
</dbReference>
<organism evidence="2 3">
    <name type="scientific">Lupinus albus</name>
    <name type="common">White lupine</name>
    <name type="synonym">Lupinus termis</name>
    <dbReference type="NCBI Taxonomy" id="3870"/>
    <lineage>
        <taxon>Eukaryota</taxon>
        <taxon>Viridiplantae</taxon>
        <taxon>Streptophyta</taxon>
        <taxon>Embryophyta</taxon>
        <taxon>Tracheophyta</taxon>
        <taxon>Spermatophyta</taxon>
        <taxon>Magnoliopsida</taxon>
        <taxon>eudicotyledons</taxon>
        <taxon>Gunneridae</taxon>
        <taxon>Pentapetalae</taxon>
        <taxon>rosids</taxon>
        <taxon>fabids</taxon>
        <taxon>Fabales</taxon>
        <taxon>Fabaceae</taxon>
        <taxon>Papilionoideae</taxon>
        <taxon>50 kb inversion clade</taxon>
        <taxon>genistoids sensu lato</taxon>
        <taxon>core genistoids</taxon>
        <taxon>Genisteae</taxon>
        <taxon>Lupinus</taxon>
    </lineage>
</organism>
<dbReference type="OrthoDB" id="1747567at2759"/>
<dbReference type="Proteomes" id="UP000447434">
    <property type="component" value="Chromosome 1"/>
</dbReference>
<dbReference type="InterPro" id="IPR013103">
    <property type="entry name" value="RVT_2"/>
</dbReference>
<evidence type="ECO:0000313" key="2">
    <source>
        <dbReference type="EMBL" id="KAE9621528.1"/>
    </source>
</evidence>